<dbReference type="EMBL" id="SMZJ02000005">
    <property type="protein sequence ID" value="TWO32291.1"/>
    <property type="molecule type" value="Genomic_DNA"/>
</dbReference>
<dbReference type="SUPFAM" id="SSF53335">
    <property type="entry name" value="S-adenosyl-L-methionine-dependent methyltransferases"/>
    <property type="match status" value="1"/>
</dbReference>
<dbReference type="Proteomes" id="UP000295814">
    <property type="component" value="Unassembled WGS sequence"/>
</dbReference>
<evidence type="ECO:0000313" key="2">
    <source>
        <dbReference type="EMBL" id="TWO32291.1"/>
    </source>
</evidence>
<dbReference type="GO" id="GO:0008168">
    <property type="term" value="F:methyltransferase activity"/>
    <property type="evidence" value="ECO:0007669"/>
    <property type="project" value="UniProtKB-KW"/>
</dbReference>
<dbReference type="Pfam" id="PF13649">
    <property type="entry name" value="Methyltransf_25"/>
    <property type="match status" value="1"/>
</dbReference>
<sequence>MNQIYEKHLWGGNEFDFYSGVGSHNPDIINPYLETVITFLKSFETPLLVCDLGCGDFNIGKHLAPHTKKYIAIDIVKPLVERNKRLFKEAHLEFHCLDISKDELPFADCIILRQVLQHLSNSEIEKIIKKLINYKYIILTEHIPMGNFIPNVDIISGQGNRTKKNSGVNILLPPFNLKVKKETFLTEHIMRNNRGRIVTTLYQNAI</sequence>
<dbReference type="GO" id="GO:0032259">
    <property type="term" value="P:methylation"/>
    <property type="evidence" value="ECO:0007669"/>
    <property type="project" value="UniProtKB-KW"/>
</dbReference>
<organism evidence="2 3">
    <name type="scientific">Seonamhaeicola sediminis</name>
    <dbReference type="NCBI Taxonomy" id="2528206"/>
    <lineage>
        <taxon>Bacteria</taxon>
        <taxon>Pseudomonadati</taxon>
        <taxon>Bacteroidota</taxon>
        <taxon>Flavobacteriia</taxon>
        <taxon>Flavobacteriales</taxon>
        <taxon>Flavobacteriaceae</taxon>
    </lineage>
</organism>
<dbReference type="AlphaFoldDB" id="A0A562YDU9"/>
<keyword evidence="2" id="KW-0808">Transferase</keyword>
<dbReference type="Gene3D" id="3.40.50.150">
    <property type="entry name" value="Vaccinia Virus protein VP39"/>
    <property type="match status" value="1"/>
</dbReference>
<comment type="caution">
    <text evidence="2">The sequence shown here is derived from an EMBL/GenBank/DDBJ whole genome shotgun (WGS) entry which is preliminary data.</text>
</comment>
<dbReference type="OrthoDB" id="20930at2"/>
<evidence type="ECO:0000313" key="3">
    <source>
        <dbReference type="Proteomes" id="UP000295814"/>
    </source>
</evidence>
<dbReference type="InterPro" id="IPR041698">
    <property type="entry name" value="Methyltransf_25"/>
</dbReference>
<gene>
    <name evidence="2" type="ORF">E1J38_009710</name>
</gene>
<dbReference type="InterPro" id="IPR029063">
    <property type="entry name" value="SAM-dependent_MTases_sf"/>
</dbReference>
<keyword evidence="3" id="KW-1185">Reference proteome</keyword>
<accession>A0A562YDU9</accession>
<protein>
    <submittedName>
        <fullName evidence="2">Class I SAM-dependent methyltransferase</fullName>
    </submittedName>
</protein>
<name>A0A562YDU9_9FLAO</name>
<keyword evidence="2" id="KW-0489">Methyltransferase</keyword>
<reference evidence="2 3" key="1">
    <citation type="submission" date="2019-07" db="EMBL/GenBank/DDBJ databases">
        <title>Seonamhaeicola sp. W255 draft genome.</title>
        <authorList>
            <person name="Zhang X.-Y."/>
            <person name="Zhang R."/>
            <person name="Zhong Y.-L."/>
            <person name="Du Z.-J."/>
        </authorList>
    </citation>
    <scope>NUCLEOTIDE SEQUENCE [LARGE SCALE GENOMIC DNA]</scope>
    <source>
        <strain evidence="2 3">W255</strain>
    </source>
</reference>
<proteinExistence type="predicted"/>
<feature type="domain" description="Methyltransferase" evidence="1">
    <location>
        <begin position="49"/>
        <end position="131"/>
    </location>
</feature>
<evidence type="ECO:0000259" key="1">
    <source>
        <dbReference type="Pfam" id="PF13649"/>
    </source>
</evidence>